<dbReference type="SUPFAM" id="SSF51126">
    <property type="entry name" value="Pectin lyase-like"/>
    <property type="match status" value="6"/>
</dbReference>
<evidence type="ECO:0000259" key="3">
    <source>
        <dbReference type="PROSITE" id="PS51208"/>
    </source>
</evidence>
<sequence>MANCYQIFLCLVVSFAGLAPCPVLYHREFLFQDKEVTAMNHVFALVWNASQGAWTVTHEYSKRCGKGTRRLSKLVLASLLLSTGFSSSAFAACAVTNLVVDCSGIAHPLIANNFSSPLDGLTVNVIPGSLMTAPIGGTAMNLTGNNITLNNWGAIDPSAVGLVSLLSNGAVIGNGLSGAVLINNEMTGSLVGTVGLMGLDLYTLQGMALNVNNGASGSTTIVNNGTISSRALLGLSVLGADAPVVAVHGGSQVNMTNNGTVIGRIAFEASPDGNTFVNAGSIQGSVSLGAYSTGTNRFTAITGSSVSAGGGIGLSLGGPPGSDLTFAATGQVDGGAGGNAELILQNNPLGVGGGLGGSGTASSANYVNFNQLTVNSGTWMLQGPLTSGSTRLNGGLARFDNNGAFGSGVLTSNGGAIEAVTNGLTLYNPIDVGPFGGLTVAGDNSLALAGGIYGVGGLTKVGTGNLTLAGTNALSGPLNIQAGSVTTLFNNSWAYTPSVNVSAGASLNLYSDFTIGSLAGSGSVRTAVGTLTVGGDNTTTTFSGDLSGTGNLSKTGSGALSLTGTNTYTGTTSINAGTLYLSGSLASSQVNVNYGAALIGNGTLSGALSINNGGYLALSSGSTLTAGSLTLNANSSLGAMLGAPSTTPLLNVGDLTLDGNLNVTDTFGFGAGVYRLINYTGSLVDNGLELAGLPNGFGLSDLVVQTAIGNQVNLLVAAPDQHIRFWDGSQTIPNGVIDGGSGTWNALGTNWTDVNGIVNQTWAGDFAVFQGTAGTVTVNGTQLLTGMQFVTDGYNLVSGAAGQLTAVNGTTAVRVDSDVTATVGVAINGSGTLNKIDSGTLVLSGANTYTGGTLLSGGTLVVGSNNALGSGQLTAADGTQLNSSTSVVLGNALTLAGDLNVSGSNALTLNGVIGGVGSLTKNGASLLTLGANNTFVGPVLLNGGGLVLGADSALSTGILSTADGTTLDASTAVALSNTVLVTGNLGIGGTADLTLNGFVLGNGGLIKYGAAGLTLSNYNAYIGGTTLTAGTLTVGSNGALGMGNLRVAGASNLDSSTAVSLNNYLELDATLTNTASNDLTLGGVISGAGALSKSGNANLTLNGLNTYQGGTTLNAGTLTLGTASALGSGALTATGNATLDTSAALLLANNVNVNANLNVAGSNHLTLAGVVAGAGTLSKSGQADLTLTGNNTFSGMFDVTSGRLLTLGNNALGNDSSANVDASASLNLGGNASLVALTGNGSVQTLAGNTLTLGGINHTGTFDGSIVGGGNLSKVGSGTLTLSGINGITGTTQVNGGTLNLSGSLASTQLTVTSGSTLTGDGTVLGAVSVNNGGHLALSSGSTLATGSLILGANSNFDATLGAPTLTPLLTVDGNLLLDGNLNVTDAGGFGVGVYRLIDYTGALIDNGLEFAGLPNGYGLGDLVLQTAIGSQVNLLVSAPNYDIRFWDGSQSIANGSVEGGSGTWDAGGTNWTSVNGTINQTWAGDFAVFQGAAGTVTVNGTQLLTGMQFVTDGYDLVSGTAGQLTAVNGTNGTTAVRVDPGVTATVDVAINGSGILNKLDSGALVLNGANTYTGGTLLNGGTLVVGSNNALGSGQLTAAGGTQLDSNTAVVLGNGVTLDGNLNVSGSNALSLNGVIDGVGGLTKNGVSLLTLGANNTFVGPVLLNGGGLVLGADSALGSGTLAVANGTTLDASTAVALSNAVNLTGSLGIGGTADLTLNGNVSGNGSLIKYGVAGLTLTANNAYSGGTTLFAGALTVGSNSALGLGNLTVGGASTLGSSTAVTLGNDVLLNASLTNVGSHDLTLGGVISGSGGLNKNGNANLTLNGANLFQGGTLLNAGTLTLGTASALGSGAMTVAGNATLATGAPLVLANNVNVNADLNIAGVNNLTLGGVIAGAGTLSKSGLADLTLSGNNTFSGTFDVLSGSLSTLGNSALGNDASVNLGSGAALNLGGSANIASLSGGGTANVGAGNTLSLGASNLSNTFVGTLSGSGALAKLGTGTLTLSGSNTLTGGTTIDAGTLKVDGSLDSAHVQVNSGATLTGSGALGGAVTVADGGHLAVSSGSTLAMNALVLENNANLDVDLSAPVTGGGNGLLDVAGNLTLDGTLNVSDLGGFGTGVYRLINYTGTLTDNGLAIGSVPGNVTLADLQLQTVIANQLNLLVAAPDVTVQFWDGAQQLSNGAVDGGSGSWGAGNANWTSVDGTSNHAWAQNFAVFQGTPGTVTVNGTHGLTGMQFVSDGYHLVAGTGAELTLNNGSLGTASVRVDPGATATIDVAINGAATLGKYDSGTLVLNGSNGYTGGTALNGGTLVVGNNNALGAGGLTVADGTTLDSNTAVTLGNAVGLNGSLTLAGSHDLTLSGVISGSGTLNKQGGSELTLSGNNTFSGALNVLNGTLNLIGNTALGNANLNVADAASVSVGGLNILNALGGTGALALSAGSTLQVGASGASSVYDGTINGSGRLVKVGDGKQVLNNSVTLGGGTLVADGSLIVGGAAGSSALLGSNVDVTQGAMLGGHGRIVGDVELRSGATLNPGNSIGTLTVNGDISFDSGSTLVIEADPDGRSDRVVSTGTVSLGGSNLSVLAGTGSWAPSTQYNIIQAGSLNGTFGSVSSNLAFLTPQLTYASNGVTLNLARNDVAFTSVAQTYNQRAVSGALDAADAGGVYDAIAVLSADEARAAYDSLSGEIHASTRGALFDDSRYVRDAIGTRLRSAQGQAPGEGILHVDADSGMTFWVQGYGGWGDSNGNHNVADLDHNSQGMLLGVDIPLNDTWRAGLAAGYGSSDLDVDGRNSSAQVDSTSLTAYLGGQWEALHVRLGASYAWNEVDSSRHVKAGSLQEHVKANYDASTRQVFGELGYAVQAGDLTLEPFVGLAHVEVSTDSFSEKGGSTALKGDSEKDRATYTSLGVRASTPAADVAGVPVSVQSSLAWQRVLDEPGESSRMTLAGYDSFTVKGVPVAQDTALVQLGVSAKIAPQASVDLGYSGQLGDGYSDHGVRLGLNIAF</sequence>
<keyword evidence="2" id="KW-0812">Transmembrane</keyword>
<keyword evidence="1" id="KW-0732">Signal</keyword>
<evidence type="ECO:0000313" key="4">
    <source>
        <dbReference type="EMBL" id="RWU20998.1"/>
    </source>
</evidence>
<feature type="transmembrane region" description="Helical" evidence="2">
    <location>
        <begin position="6"/>
        <end position="25"/>
    </location>
</feature>
<evidence type="ECO:0000256" key="2">
    <source>
        <dbReference type="SAM" id="Phobius"/>
    </source>
</evidence>
<dbReference type="NCBIfam" id="TIGR02601">
    <property type="entry name" value="autotrns_rpt"/>
    <property type="match status" value="11"/>
</dbReference>
<dbReference type="InterPro" id="IPR024973">
    <property type="entry name" value="ESPR"/>
</dbReference>
<dbReference type="InterPro" id="IPR005546">
    <property type="entry name" value="Autotransporte_beta"/>
</dbReference>
<evidence type="ECO:0000313" key="5">
    <source>
        <dbReference type="Proteomes" id="UP000288983"/>
    </source>
</evidence>
<dbReference type="InterPro" id="IPR011050">
    <property type="entry name" value="Pectin_lyase_fold/virulence"/>
</dbReference>
<organism evidence="4 5">
    <name type="scientific">Pseudomonas alkylphenolica</name>
    <dbReference type="NCBI Taxonomy" id="237609"/>
    <lineage>
        <taxon>Bacteria</taxon>
        <taxon>Pseudomonadati</taxon>
        <taxon>Pseudomonadota</taxon>
        <taxon>Gammaproteobacteria</taxon>
        <taxon>Pseudomonadales</taxon>
        <taxon>Pseudomonadaceae</taxon>
        <taxon>Pseudomonas</taxon>
    </lineage>
</organism>
<dbReference type="InterPro" id="IPR012332">
    <property type="entry name" value="Autotransporter_pectin_lyase_C"/>
</dbReference>
<comment type="caution">
    <text evidence="4">The sequence shown here is derived from an EMBL/GenBank/DDBJ whole genome shotgun (WGS) entry which is preliminary data.</text>
</comment>
<dbReference type="SMART" id="SM00869">
    <property type="entry name" value="Autotransporter"/>
    <property type="match status" value="1"/>
</dbReference>
<dbReference type="EMBL" id="QJRG01000047">
    <property type="protein sequence ID" value="RWU20998.1"/>
    <property type="molecule type" value="Genomic_DNA"/>
</dbReference>
<keyword evidence="2" id="KW-0472">Membrane</keyword>
<dbReference type="Gene3D" id="2.160.20.20">
    <property type="match status" value="4"/>
</dbReference>
<dbReference type="PANTHER" id="PTHR35037">
    <property type="entry name" value="C-TERMINAL REGION OF AIDA-LIKE PROTEIN"/>
    <property type="match status" value="1"/>
</dbReference>
<dbReference type="PANTHER" id="PTHR35037:SF3">
    <property type="entry name" value="C-TERMINAL REGION OF AIDA-LIKE PROTEIN"/>
    <property type="match status" value="1"/>
</dbReference>
<dbReference type="InterPro" id="IPR036709">
    <property type="entry name" value="Autotransporte_beta_dom_sf"/>
</dbReference>
<proteinExistence type="predicted"/>
<accession>A0A443ZPH2</accession>
<dbReference type="InterPro" id="IPR051551">
    <property type="entry name" value="Autotransporter_adhesion"/>
</dbReference>
<feature type="domain" description="Autotransporter" evidence="3">
    <location>
        <begin position="2727"/>
        <end position="3004"/>
    </location>
</feature>
<name>A0A443ZPH2_9PSED</name>
<protein>
    <submittedName>
        <fullName evidence="4">Transporter</fullName>
    </submittedName>
</protein>
<dbReference type="InterPro" id="IPR013425">
    <property type="entry name" value="Autotrns_rpt"/>
</dbReference>
<dbReference type="OrthoDB" id="5760545at2"/>
<gene>
    <name evidence="4" type="ORF">DM813_17435</name>
</gene>
<dbReference type="Gene3D" id="2.40.128.130">
    <property type="entry name" value="Autotransporter beta-domain"/>
    <property type="match status" value="1"/>
</dbReference>
<dbReference type="PROSITE" id="PS51208">
    <property type="entry name" value="AUTOTRANSPORTER"/>
    <property type="match status" value="1"/>
</dbReference>
<evidence type="ECO:0000256" key="1">
    <source>
        <dbReference type="ARBA" id="ARBA00022729"/>
    </source>
</evidence>
<dbReference type="Proteomes" id="UP000288983">
    <property type="component" value="Unassembled WGS sequence"/>
</dbReference>
<keyword evidence="2" id="KW-1133">Transmembrane helix</keyword>
<dbReference type="Pfam" id="PF12951">
    <property type="entry name" value="PATR"/>
    <property type="match status" value="17"/>
</dbReference>
<reference evidence="4 5" key="1">
    <citation type="submission" date="2018-06" db="EMBL/GenBank/DDBJ databases">
        <title>Bacteria isolated from soil of Wuhan.</title>
        <authorList>
            <person name="Wei X."/>
            <person name="Chunhua H."/>
        </authorList>
    </citation>
    <scope>NUCLEOTIDE SEQUENCE [LARGE SCALE GENOMIC DNA]</scope>
    <source>
        <strain evidence="5">xwS2</strain>
    </source>
</reference>
<dbReference type="SUPFAM" id="SSF103515">
    <property type="entry name" value="Autotransporter"/>
    <property type="match status" value="1"/>
</dbReference>
<dbReference type="Pfam" id="PF13018">
    <property type="entry name" value="ESPR"/>
    <property type="match status" value="1"/>
</dbReference>